<name>A0A7W7ZBU9_9BACT</name>
<dbReference type="Gene3D" id="2.60.40.1120">
    <property type="entry name" value="Carboxypeptidase-like, regulatory domain"/>
    <property type="match status" value="1"/>
</dbReference>
<dbReference type="InterPro" id="IPR013784">
    <property type="entry name" value="Carb-bd-like_fold"/>
</dbReference>
<keyword evidence="4" id="KW-1185">Reference proteome</keyword>
<proteinExistence type="predicted"/>
<feature type="domain" description="TonB-dependent transporter Oar-like beta-barrel" evidence="2">
    <location>
        <begin position="241"/>
        <end position="1242"/>
    </location>
</feature>
<dbReference type="GO" id="GO:0030246">
    <property type="term" value="F:carbohydrate binding"/>
    <property type="evidence" value="ECO:0007669"/>
    <property type="project" value="InterPro"/>
</dbReference>
<organism evidence="3 4">
    <name type="scientific">Granulicella aggregans</name>
    <dbReference type="NCBI Taxonomy" id="474949"/>
    <lineage>
        <taxon>Bacteria</taxon>
        <taxon>Pseudomonadati</taxon>
        <taxon>Acidobacteriota</taxon>
        <taxon>Terriglobia</taxon>
        <taxon>Terriglobales</taxon>
        <taxon>Acidobacteriaceae</taxon>
        <taxon>Granulicella</taxon>
    </lineage>
</organism>
<feature type="chain" id="PRO_5030942714" description="TonB-dependent transporter Oar-like beta-barrel domain-containing protein" evidence="1">
    <location>
        <begin position="21"/>
        <end position="1250"/>
    </location>
</feature>
<dbReference type="Pfam" id="PF25183">
    <property type="entry name" value="OMP_b-brl_4"/>
    <property type="match status" value="1"/>
</dbReference>
<evidence type="ECO:0000313" key="3">
    <source>
        <dbReference type="EMBL" id="MBB5057006.1"/>
    </source>
</evidence>
<evidence type="ECO:0000256" key="1">
    <source>
        <dbReference type="SAM" id="SignalP"/>
    </source>
</evidence>
<dbReference type="EMBL" id="JACHIP010000002">
    <property type="protein sequence ID" value="MBB5057006.1"/>
    <property type="molecule type" value="Genomic_DNA"/>
</dbReference>
<dbReference type="AlphaFoldDB" id="A0A7W7ZBU9"/>
<dbReference type="SUPFAM" id="SSF49452">
    <property type="entry name" value="Starch-binding domain-like"/>
    <property type="match status" value="1"/>
</dbReference>
<sequence length="1250" mass="134380">MKRIVLAMLAILLSSVALFAQTNTTTISGSVTDTSGAIMPGVEVTITNKANAAAQTATTSGNGNFAFEQVQPGSYVVRVSYSGFNDVQQTVDALVATPLKLSFKLAVGTMQSVTVETSLAEVNTSDATLGKAFNSEQVQNLPYLANNVTYLLSLQPGVLALDSGAATGGLNTDTRTGIVNGARQDQSNITLDGVDNNDQVFGYAFNGALRSTRDSVEEFRVTTTNSNADAGRSSGAQVSLVTRSGTNAWHGSAYEYYRDPAAAGNNWFIKQAELSQGSPNIPAKVLQHTFGASLGLPLSKDKLFFFGAYEGFKQSSDVSVGQTVPSAFTTNGAAAGLVTGNVTYQATDKSYKTLTPTDIAQMDGTASDPACAKVTCYSPVTNDAAIAYFKQFPLANAPGNSDSLNVGNYNFASPAPISQITNIVRLDYNITPKMSVFARGNLQSDNQLTPEQFLGGAASSSVYGNSKGIAVGHIWSINDKMTNNARYGLSRVGSASRGTGSQPFINFGAFSTLTAATTSYLYRVTTNNFADDFTYVKGRHTIQAGTNLYFISNGQYFDQPLLSTGYVSPNLLSTAAIANQGGSLDPAAFNCANCAPVDNTFQSFYNSDIISNVGAIETASSGTEFQVKGNTLVPLNTGNVPTHTFKNIEQEYYIQDQWKATSQLTLTAGLRYVYLGVPYEKDGQQIAPDISLNTFFANRVSAAAQGQAYDTDVSFRASGSPNGQPNFWSAQKANFAPRVAFAYATRDNKTSVRGGFALSFDHFGTGVIDSYQSNSSSLFSLSKTNLATFTNIDSNPRFTGYHDVPAPAGATDVLQLPFTPEENSFTFDHSINDKQKTPYAETFNLTLQHEFPKSISVTASYVGRLGRHLLQNLDVAMPTNFYDSGSGQTYFQAATVFDKMVDAGVDPSTVPDSGYFHNVFPNLQFNGYKGAQAYYSLFAVNRGNETNALYIADTDSTTSASGQSFRYFYPQTSSIYVQSTTGVSNYHAMQLSVRQALRSGLEYDVNYTFSKSIDEGSDPERNGSGGSSILNSFMPHQWYANSDFDVRHNITANYTAPFPLGLGKMFLNRGGLMDRIVGGFQLNGVVHYSTGLPFSAVGYNGWATNFANNSNMVQVGPISTGGHRYDAASQTETALKGMTGEQAKANLRFAYVGEAGQRNNFRSDGYLAIDDGLAKSFHTWREQQFRISVEVFNVINTNRFATPNMDGTTSAFGTYENSAGQSANTTTNQPGTSSLLLQPRQMQFSGKYTF</sequence>
<feature type="signal peptide" evidence="1">
    <location>
        <begin position="1"/>
        <end position="20"/>
    </location>
</feature>
<comment type="caution">
    <text evidence="3">The sequence shown here is derived from an EMBL/GenBank/DDBJ whole genome shotgun (WGS) entry which is preliminary data.</text>
</comment>
<dbReference type="Proteomes" id="UP000540989">
    <property type="component" value="Unassembled WGS sequence"/>
</dbReference>
<keyword evidence="1" id="KW-0732">Signal</keyword>
<evidence type="ECO:0000259" key="2">
    <source>
        <dbReference type="Pfam" id="PF25183"/>
    </source>
</evidence>
<evidence type="ECO:0000313" key="4">
    <source>
        <dbReference type="Proteomes" id="UP000540989"/>
    </source>
</evidence>
<gene>
    <name evidence="3" type="ORF">HDF16_001691</name>
</gene>
<dbReference type="SUPFAM" id="SSF56935">
    <property type="entry name" value="Porins"/>
    <property type="match status" value="1"/>
</dbReference>
<accession>A0A7W7ZBU9</accession>
<reference evidence="3 4" key="1">
    <citation type="submission" date="2020-08" db="EMBL/GenBank/DDBJ databases">
        <title>Genomic Encyclopedia of Type Strains, Phase IV (KMG-V): Genome sequencing to study the core and pangenomes of soil and plant-associated prokaryotes.</title>
        <authorList>
            <person name="Whitman W."/>
        </authorList>
    </citation>
    <scope>NUCLEOTIDE SEQUENCE [LARGE SCALE GENOMIC DNA]</scope>
    <source>
        <strain evidence="3 4">M8UP14</strain>
    </source>
</reference>
<protein>
    <recommendedName>
        <fullName evidence="2">TonB-dependent transporter Oar-like beta-barrel domain-containing protein</fullName>
    </recommendedName>
</protein>
<dbReference type="InterPro" id="IPR057601">
    <property type="entry name" value="Oar-like_b-barrel"/>
</dbReference>
<dbReference type="RefSeq" id="WP_246408887.1">
    <property type="nucleotide sequence ID" value="NZ_JACHIP010000002.1"/>
</dbReference>
<dbReference type="Pfam" id="PF13620">
    <property type="entry name" value="CarboxypepD_reg"/>
    <property type="match status" value="1"/>
</dbReference>